<accession>A0ABR1IDB9</accession>
<reference evidence="2 3" key="1">
    <citation type="journal article" date="2025" name="Microbiol. Resour. Announc.">
        <title>Draft genome sequences for Neonectria magnoliae and Neonectria punicea, canker pathogens of Liriodendron tulipifera and Acer saccharum in West Virginia.</title>
        <authorList>
            <person name="Petronek H.M."/>
            <person name="Kasson M.T."/>
            <person name="Metheny A.M."/>
            <person name="Stauder C.M."/>
            <person name="Lovett B."/>
            <person name="Lynch S.C."/>
            <person name="Garnas J.R."/>
            <person name="Kasson L.R."/>
            <person name="Stajich J.E."/>
        </authorList>
    </citation>
    <scope>NUCLEOTIDE SEQUENCE [LARGE SCALE GENOMIC DNA]</scope>
    <source>
        <strain evidence="2 3">NRRL 64651</strain>
    </source>
</reference>
<organism evidence="2 3">
    <name type="scientific">Neonectria magnoliae</name>
    <dbReference type="NCBI Taxonomy" id="2732573"/>
    <lineage>
        <taxon>Eukaryota</taxon>
        <taxon>Fungi</taxon>
        <taxon>Dikarya</taxon>
        <taxon>Ascomycota</taxon>
        <taxon>Pezizomycotina</taxon>
        <taxon>Sordariomycetes</taxon>
        <taxon>Hypocreomycetidae</taxon>
        <taxon>Hypocreales</taxon>
        <taxon>Nectriaceae</taxon>
        <taxon>Neonectria</taxon>
    </lineage>
</organism>
<name>A0ABR1IDB9_9HYPO</name>
<comment type="caution">
    <text evidence="2">The sequence shown here is derived from an EMBL/GenBank/DDBJ whole genome shotgun (WGS) entry which is preliminary data.</text>
</comment>
<proteinExistence type="predicted"/>
<dbReference type="EMBL" id="JAZAVK010000011">
    <property type="protein sequence ID" value="KAK7431546.1"/>
    <property type="molecule type" value="Genomic_DNA"/>
</dbReference>
<evidence type="ECO:0000256" key="1">
    <source>
        <dbReference type="SAM" id="MobiDB-lite"/>
    </source>
</evidence>
<evidence type="ECO:0000313" key="2">
    <source>
        <dbReference type="EMBL" id="KAK7431546.1"/>
    </source>
</evidence>
<sequence>MAGRSATLSKPPYPSPSANENPVPVIVKDEFRTICISPEQFDMYLKQTHGLTEDHIAQRDRVRVDTVNLKGRLKNIFDSESSDSDSDLDSGDEDDADLERKGGNDGGDSGSSDESSG</sequence>
<feature type="region of interest" description="Disordered" evidence="1">
    <location>
        <begin position="1"/>
        <end position="24"/>
    </location>
</feature>
<feature type="compositionally biased region" description="Acidic residues" evidence="1">
    <location>
        <begin position="80"/>
        <end position="97"/>
    </location>
</feature>
<dbReference type="Proteomes" id="UP001498421">
    <property type="component" value="Unassembled WGS sequence"/>
</dbReference>
<protein>
    <submittedName>
        <fullName evidence="2">Uncharacterized protein</fullName>
    </submittedName>
</protein>
<feature type="region of interest" description="Disordered" evidence="1">
    <location>
        <begin position="77"/>
        <end position="117"/>
    </location>
</feature>
<keyword evidence="3" id="KW-1185">Reference proteome</keyword>
<evidence type="ECO:0000313" key="3">
    <source>
        <dbReference type="Proteomes" id="UP001498421"/>
    </source>
</evidence>
<gene>
    <name evidence="2" type="ORF">QQZ08_002037</name>
</gene>